<evidence type="ECO:0000313" key="3">
    <source>
        <dbReference type="Proteomes" id="UP000326757"/>
    </source>
</evidence>
<feature type="compositionally biased region" description="Basic and acidic residues" evidence="1">
    <location>
        <begin position="193"/>
        <end position="209"/>
    </location>
</feature>
<dbReference type="Proteomes" id="UP000326757">
    <property type="component" value="Unassembled WGS sequence"/>
</dbReference>
<feature type="region of interest" description="Disordered" evidence="1">
    <location>
        <begin position="223"/>
        <end position="438"/>
    </location>
</feature>
<sequence length="470" mass="50974">MWRRISWSSRDLKIDTSLGNTDKVNKKTPGEAITPPVSPGTVLDPNAGPSGSIDGVVGGATHTTKAAEKMNDDARTALDFTPPVSPDNCSLPEGDGRNGGESGAAEASAPTSAEMGGVGLVESSGSDADTDTSHSHTNTTALPSPITAIYSPLTRDSHQDSDDVQSDSDDEQTESSKISLSQKDNTQTGSSETFRRRVEPHIKEIVEGRDSQDWAWECVGEVSENEVHGGGNGDRSASWHIEDVEVEREEKEKEMRGRRESASEGGRRMSFGKGKGKERGDSVVCERNGGEGAGAGSVTGSSNLPTSMGTFNEGFLWQPRQMMSGKRKEKASERQRSGSDGELLSNKEEERGNEDEKRRKTWANLGRMPNFRKAPIVEAPTNGEEEPAVESESHRLEREQERERRNMDRRTNWSDADLDGHKDESADQGGCSSDSANGIMIADPKVKADAKERASKFCIFTRALSSKKNR</sequence>
<name>A0A5N6K8Y3_MONLA</name>
<comment type="caution">
    <text evidence="2">The sequence shown here is derived from an EMBL/GenBank/DDBJ whole genome shotgun (WGS) entry which is preliminary data.</text>
</comment>
<organism evidence="2 3">
    <name type="scientific">Monilinia laxa</name>
    <name type="common">Brown rot fungus</name>
    <name type="synonym">Sclerotinia laxa</name>
    <dbReference type="NCBI Taxonomy" id="61186"/>
    <lineage>
        <taxon>Eukaryota</taxon>
        <taxon>Fungi</taxon>
        <taxon>Dikarya</taxon>
        <taxon>Ascomycota</taxon>
        <taxon>Pezizomycotina</taxon>
        <taxon>Leotiomycetes</taxon>
        <taxon>Helotiales</taxon>
        <taxon>Sclerotiniaceae</taxon>
        <taxon>Monilinia</taxon>
    </lineage>
</organism>
<feature type="compositionally biased region" description="Low complexity" evidence="1">
    <location>
        <begin position="103"/>
        <end position="114"/>
    </location>
</feature>
<feature type="compositionally biased region" description="Polar residues" evidence="1">
    <location>
        <begin position="177"/>
        <end position="192"/>
    </location>
</feature>
<feature type="region of interest" description="Disordered" evidence="1">
    <location>
        <begin position="16"/>
        <end position="59"/>
    </location>
</feature>
<reference evidence="2 3" key="1">
    <citation type="submission" date="2019-06" db="EMBL/GenBank/DDBJ databases">
        <title>Genome Sequence of the Brown Rot Fungal Pathogen Monilinia laxa.</title>
        <authorList>
            <person name="De Miccolis Angelini R.M."/>
            <person name="Landi L."/>
            <person name="Abate D."/>
            <person name="Pollastro S."/>
            <person name="Romanazzi G."/>
            <person name="Faretra F."/>
        </authorList>
    </citation>
    <scope>NUCLEOTIDE SEQUENCE [LARGE SCALE GENOMIC DNA]</scope>
    <source>
        <strain evidence="2 3">Mlax316</strain>
    </source>
</reference>
<evidence type="ECO:0000256" key="1">
    <source>
        <dbReference type="SAM" id="MobiDB-lite"/>
    </source>
</evidence>
<feature type="compositionally biased region" description="Acidic residues" evidence="1">
    <location>
        <begin position="162"/>
        <end position="173"/>
    </location>
</feature>
<gene>
    <name evidence="2" type="ORF">EYC80_001285</name>
</gene>
<dbReference type="OrthoDB" id="10440261at2759"/>
<dbReference type="AlphaFoldDB" id="A0A5N6K8Y3"/>
<proteinExistence type="predicted"/>
<keyword evidence="3" id="KW-1185">Reference proteome</keyword>
<evidence type="ECO:0000313" key="2">
    <source>
        <dbReference type="EMBL" id="KAB8299186.1"/>
    </source>
</evidence>
<feature type="compositionally biased region" description="Basic and acidic residues" evidence="1">
    <location>
        <begin position="330"/>
        <end position="358"/>
    </location>
</feature>
<feature type="region of interest" description="Disordered" evidence="1">
    <location>
        <begin position="72"/>
        <end position="209"/>
    </location>
</feature>
<feature type="compositionally biased region" description="Basic and acidic residues" evidence="1">
    <location>
        <begin position="391"/>
        <end position="425"/>
    </location>
</feature>
<protein>
    <submittedName>
        <fullName evidence="2">Uncharacterized protein</fullName>
    </submittedName>
</protein>
<feature type="compositionally biased region" description="Basic and acidic residues" evidence="1">
    <location>
        <begin position="240"/>
        <end position="267"/>
    </location>
</feature>
<dbReference type="EMBL" id="VIGI01000006">
    <property type="protein sequence ID" value="KAB8299186.1"/>
    <property type="molecule type" value="Genomic_DNA"/>
</dbReference>
<accession>A0A5N6K8Y3</accession>